<feature type="region of interest" description="Disordered" evidence="1">
    <location>
        <begin position="1"/>
        <end position="50"/>
    </location>
</feature>
<comment type="caution">
    <text evidence="2">The sequence shown here is derived from an EMBL/GenBank/DDBJ whole genome shotgun (WGS) entry which is preliminary data.</text>
</comment>
<dbReference type="EMBL" id="PKMF04000260">
    <property type="protein sequence ID" value="KAK7840509.1"/>
    <property type="molecule type" value="Genomic_DNA"/>
</dbReference>
<feature type="compositionally biased region" description="Basic and acidic residues" evidence="1">
    <location>
        <begin position="34"/>
        <end position="50"/>
    </location>
</feature>
<evidence type="ECO:0000256" key="1">
    <source>
        <dbReference type="SAM" id="MobiDB-lite"/>
    </source>
</evidence>
<dbReference type="AlphaFoldDB" id="A0AAW0KPU1"/>
<accession>A0AAW0KPU1</accession>
<evidence type="ECO:0000313" key="3">
    <source>
        <dbReference type="Proteomes" id="UP000237347"/>
    </source>
</evidence>
<protein>
    <submittedName>
        <fullName evidence="2">Uncharacterized protein</fullName>
    </submittedName>
</protein>
<keyword evidence="3" id="KW-1185">Reference proteome</keyword>
<gene>
    <name evidence="2" type="ORF">CFP56_016637</name>
</gene>
<dbReference type="Proteomes" id="UP000237347">
    <property type="component" value="Unassembled WGS sequence"/>
</dbReference>
<evidence type="ECO:0000313" key="2">
    <source>
        <dbReference type="EMBL" id="KAK7840509.1"/>
    </source>
</evidence>
<sequence>MNKEDHAMPLNCKAPGNPQPTHTGAQPRPSNGVEVREATSIHEAGGDRRRGFEAIGAGSTLGSEAIAARRRLGLSAQQRGITLLEKAAQK</sequence>
<organism evidence="2 3">
    <name type="scientific">Quercus suber</name>
    <name type="common">Cork oak</name>
    <dbReference type="NCBI Taxonomy" id="58331"/>
    <lineage>
        <taxon>Eukaryota</taxon>
        <taxon>Viridiplantae</taxon>
        <taxon>Streptophyta</taxon>
        <taxon>Embryophyta</taxon>
        <taxon>Tracheophyta</taxon>
        <taxon>Spermatophyta</taxon>
        <taxon>Magnoliopsida</taxon>
        <taxon>eudicotyledons</taxon>
        <taxon>Gunneridae</taxon>
        <taxon>Pentapetalae</taxon>
        <taxon>rosids</taxon>
        <taxon>fabids</taxon>
        <taxon>Fagales</taxon>
        <taxon>Fagaceae</taxon>
        <taxon>Quercus</taxon>
    </lineage>
</organism>
<name>A0AAW0KPU1_QUESU</name>
<reference evidence="2 3" key="1">
    <citation type="journal article" date="2018" name="Sci. Data">
        <title>The draft genome sequence of cork oak.</title>
        <authorList>
            <person name="Ramos A.M."/>
            <person name="Usie A."/>
            <person name="Barbosa P."/>
            <person name="Barros P.M."/>
            <person name="Capote T."/>
            <person name="Chaves I."/>
            <person name="Simoes F."/>
            <person name="Abreu I."/>
            <person name="Carrasquinho I."/>
            <person name="Faro C."/>
            <person name="Guimaraes J.B."/>
            <person name="Mendonca D."/>
            <person name="Nobrega F."/>
            <person name="Rodrigues L."/>
            <person name="Saibo N.J.M."/>
            <person name="Varela M.C."/>
            <person name="Egas C."/>
            <person name="Matos J."/>
            <person name="Miguel C.M."/>
            <person name="Oliveira M.M."/>
            <person name="Ricardo C.P."/>
            <person name="Goncalves S."/>
        </authorList>
    </citation>
    <scope>NUCLEOTIDE SEQUENCE [LARGE SCALE GENOMIC DNA]</scope>
    <source>
        <strain evidence="3">cv. HL8</strain>
    </source>
</reference>
<proteinExistence type="predicted"/>